<dbReference type="OrthoDB" id="9779287at2"/>
<feature type="domain" description="ABC transporter" evidence="4">
    <location>
        <begin position="283"/>
        <end position="523"/>
    </location>
</feature>
<dbReference type="STRING" id="146817.SAMN04488502_1011009"/>
<dbReference type="PROSITE" id="PS50893">
    <property type="entry name" value="ABC_TRANSPORTER_2"/>
    <property type="match status" value="2"/>
</dbReference>
<dbReference type="GO" id="GO:0005524">
    <property type="term" value="F:ATP binding"/>
    <property type="evidence" value="ECO:0007669"/>
    <property type="project" value="UniProtKB-KW"/>
</dbReference>
<proteinExistence type="predicted"/>
<dbReference type="CDD" id="cd03257">
    <property type="entry name" value="ABC_NikE_OppD_transporters"/>
    <property type="match status" value="2"/>
</dbReference>
<accession>A0A1G9NGJ5</accession>
<sequence>MVKNSDHLILGITDLQVSYWQNRRISNILKGITFDLKEGEILSILGESGSGKSTVAKAITGLLPPSATVDGKMNIRGEAEIMLADKNFNWKPIRGKKVATIFQDAKQSLNPVMKIKDQFQETLCYHQIAAREEAAVLMERTLERLNFSDSGRVLNSYPFQLSGGMCQRICIAMAICLNPAVLLADEPTSALDTVSQREVLALLKKIQHDFNQTILFISHDIAVVNAVSDRIIVLNEGNIVEQSTPAELFSKPQDEYTKKLINARNFPFTCERGQAVSSHEPILKIVELEKSFQTSKPVLSQVNLSLHPQEILGILGQSGCGKTTLSRCIVGLERLEKGKILYKDVNIGALTGKRRREICRHIQLIFQDARASLNPRYTAVQLVSEPLQYLQTVPHSERNDLVKYYLNAVGISGDMQHRRPPQLSTGQCQRVAIARALILKPDVLICDEAVSALDMSIQRQILELLQALHAQFKFSILMISHDIRVLRSFCHRIAVMNNGCICEICQGGEALNSSKHPYTRLLLSCESALEQLSSI</sequence>
<dbReference type="NCBIfam" id="NF007739">
    <property type="entry name" value="PRK10419.1"/>
    <property type="match status" value="2"/>
</dbReference>
<dbReference type="GO" id="GO:0055085">
    <property type="term" value="P:transmembrane transport"/>
    <property type="evidence" value="ECO:0007669"/>
    <property type="project" value="UniProtKB-ARBA"/>
</dbReference>
<evidence type="ECO:0000313" key="5">
    <source>
        <dbReference type="EMBL" id="SDL85698.1"/>
    </source>
</evidence>
<keyword evidence="6" id="KW-1185">Reference proteome</keyword>
<dbReference type="AlphaFoldDB" id="A0A1G9NGJ5"/>
<keyword evidence="2" id="KW-0547">Nucleotide-binding</keyword>
<dbReference type="SMART" id="SM00382">
    <property type="entry name" value="AAA"/>
    <property type="match status" value="2"/>
</dbReference>
<dbReference type="EMBL" id="FNHB01000001">
    <property type="protein sequence ID" value="SDL85698.1"/>
    <property type="molecule type" value="Genomic_DNA"/>
</dbReference>
<dbReference type="InterPro" id="IPR003439">
    <property type="entry name" value="ABC_transporter-like_ATP-bd"/>
</dbReference>
<dbReference type="InterPro" id="IPR050319">
    <property type="entry name" value="ABC_transp_ATP-bind"/>
</dbReference>
<keyword evidence="3 5" id="KW-0067">ATP-binding</keyword>
<evidence type="ECO:0000256" key="3">
    <source>
        <dbReference type="ARBA" id="ARBA00022840"/>
    </source>
</evidence>
<dbReference type="RefSeq" id="WP_092069084.1">
    <property type="nucleotide sequence ID" value="NZ_FNHB01000001.1"/>
</dbReference>
<dbReference type="Gene3D" id="3.40.50.300">
    <property type="entry name" value="P-loop containing nucleotide triphosphate hydrolases"/>
    <property type="match status" value="2"/>
</dbReference>
<dbReference type="PANTHER" id="PTHR43776:SF8">
    <property type="entry name" value="ABC TRANSPORTER, ATP-BINDING PROTEIN"/>
    <property type="match status" value="1"/>
</dbReference>
<protein>
    <submittedName>
        <fullName evidence="5">Peptide/nickel transport system ATP-binding protein</fullName>
    </submittedName>
</protein>
<dbReference type="InterPro" id="IPR003593">
    <property type="entry name" value="AAA+_ATPase"/>
</dbReference>
<dbReference type="PROSITE" id="PS00211">
    <property type="entry name" value="ABC_TRANSPORTER_1"/>
    <property type="match status" value="1"/>
</dbReference>
<evidence type="ECO:0000256" key="2">
    <source>
        <dbReference type="ARBA" id="ARBA00022741"/>
    </source>
</evidence>
<keyword evidence="1" id="KW-0813">Transport</keyword>
<dbReference type="PANTHER" id="PTHR43776">
    <property type="entry name" value="TRANSPORT ATP-BINDING PROTEIN"/>
    <property type="match status" value="1"/>
</dbReference>
<dbReference type="Pfam" id="PF00005">
    <property type="entry name" value="ABC_tran"/>
    <property type="match status" value="2"/>
</dbReference>
<gene>
    <name evidence="5" type="ORF">SAMN04488502_1011009</name>
</gene>
<name>A0A1G9NGJ5_9FIRM</name>
<organism evidence="5 6">
    <name type="scientific">Dendrosporobacter quercicolus</name>
    <dbReference type="NCBI Taxonomy" id="146817"/>
    <lineage>
        <taxon>Bacteria</taxon>
        <taxon>Bacillati</taxon>
        <taxon>Bacillota</taxon>
        <taxon>Negativicutes</taxon>
        <taxon>Selenomonadales</taxon>
        <taxon>Sporomusaceae</taxon>
        <taxon>Dendrosporobacter</taxon>
    </lineage>
</organism>
<dbReference type="Proteomes" id="UP000214880">
    <property type="component" value="Unassembled WGS sequence"/>
</dbReference>
<evidence type="ECO:0000313" key="6">
    <source>
        <dbReference type="Proteomes" id="UP000214880"/>
    </source>
</evidence>
<evidence type="ECO:0000256" key="1">
    <source>
        <dbReference type="ARBA" id="ARBA00022448"/>
    </source>
</evidence>
<dbReference type="GO" id="GO:0016887">
    <property type="term" value="F:ATP hydrolysis activity"/>
    <property type="evidence" value="ECO:0007669"/>
    <property type="project" value="InterPro"/>
</dbReference>
<feature type="domain" description="ABC transporter" evidence="4">
    <location>
        <begin position="10"/>
        <end position="261"/>
    </location>
</feature>
<dbReference type="InterPro" id="IPR017871">
    <property type="entry name" value="ABC_transporter-like_CS"/>
</dbReference>
<reference evidence="5 6" key="1">
    <citation type="submission" date="2016-10" db="EMBL/GenBank/DDBJ databases">
        <authorList>
            <person name="de Groot N.N."/>
        </authorList>
    </citation>
    <scope>NUCLEOTIDE SEQUENCE [LARGE SCALE GENOMIC DNA]</scope>
    <source>
        <strain evidence="5 6">DSM 1736</strain>
    </source>
</reference>
<evidence type="ECO:0000259" key="4">
    <source>
        <dbReference type="PROSITE" id="PS50893"/>
    </source>
</evidence>
<dbReference type="InterPro" id="IPR027417">
    <property type="entry name" value="P-loop_NTPase"/>
</dbReference>
<dbReference type="SUPFAM" id="SSF52540">
    <property type="entry name" value="P-loop containing nucleoside triphosphate hydrolases"/>
    <property type="match status" value="2"/>
</dbReference>